<dbReference type="EC" id="3.1.4.17" evidence="6"/>
<keyword evidence="1" id="KW-0479">Metal-binding</keyword>
<comment type="similarity">
    <text evidence="4">Belongs to the cyclic nucleotide phosphodiesterase class-III family.</text>
</comment>
<dbReference type="InterPro" id="IPR004843">
    <property type="entry name" value="Calcineurin-like_PHP"/>
</dbReference>
<dbReference type="EMBL" id="CACVAT010000534">
    <property type="protein sequence ID" value="CAA6829583.1"/>
    <property type="molecule type" value="Genomic_DNA"/>
</dbReference>
<proteinExistence type="inferred from homology"/>
<name>A0A6S6UMS2_9GAMM</name>
<dbReference type="GO" id="GO:0046872">
    <property type="term" value="F:metal ion binding"/>
    <property type="evidence" value="ECO:0007669"/>
    <property type="project" value="UniProtKB-KW"/>
</dbReference>
<dbReference type="SUPFAM" id="SSF56300">
    <property type="entry name" value="Metallo-dependent phosphatases"/>
    <property type="match status" value="1"/>
</dbReference>
<evidence type="ECO:0000313" key="6">
    <source>
        <dbReference type="EMBL" id="CAA6829583.1"/>
    </source>
</evidence>
<dbReference type="CDD" id="cd07402">
    <property type="entry name" value="MPP_GpdQ"/>
    <property type="match status" value="1"/>
</dbReference>
<feature type="domain" description="Calcineurin-like phosphoesterase" evidence="5">
    <location>
        <begin position="12"/>
        <end position="208"/>
    </location>
</feature>
<dbReference type="Gene3D" id="3.60.21.10">
    <property type="match status" value="1"/>
</dbReference>
<gene>
    <name evidence="6" type="ORF">HELGO_WM22874</name>
</gene>
<keyword evidence="2 6" id="KW-0378">Hydrolase</keyword>
<accession>A0A6S6UMS2</accession>
<dbReference type="InterPro" id="IPR026575">
    <property type="entry name" value="GpdQ/CpdA-like"/>
</dbReference>
<evidence type="ECO:0000256" key="2">
    <source>
        <dbReference type="ARBA" id="ARBA00022801"/>
    </source>
</evidence>
<evidence type="ECO:0000259" key="5">
    <source>
        <dbReference type="Pfam" id="PF00149"/>
    </source>
</evidence>
<dbReference type="Pfam" id="PF00149">
    <property type="entry name" value="Metallophos"/>
    <property type="match status" value="1"/>
</dbReference>
<organism evidence="6">
    <name type="scientific">uncultured Thiotrichaceae bacterium</name>
    <dbReference type="NCBI Taxonomy" id="298394"/>
    <lineage>
        <taxon>Bacteria</taxon>
        <taxon>Pseudomonadati</taxon>
        <taxon>Pseudomonadota</taxon>
        <taxon>Gammaproteobacteria</taxon>
        <taxon>Thiotrichales</taxon>
        <taxon>Thiotrichaceae</taxon>
        <taxon>environmental samples</taxon>
    </lineage>
</organism>
<dbReference type="AlphaFoldDB" id="A0A6S6UMS2"/>
<sequence length="270" mass="30771">MMSDLPILKAVKLLQITDTHCYAADDSRLEWSDLELYPNKSLIRVLDHLTQLSGDYDALIISGDLVQEETVATYQRLHGILNDFPLPVYILPGNHDVPELMRSELSAQSERIHYVTHTAFGRWHAVFVDTHLTGHPEGDISEEEFAELKRTLDELPLAEHAVIFMHHHPVPIGSPWMDHMGLKQTEPFWSLLADFPQVRSVVFGHIHSEFSTEYPVTAERNIRVLGTPATCVQAKHNDEEMQLDDTRPAWRELVLRPDGQVETAVSYLPN</sequence>
<dbReference type="GO" id="GO:0004114">
    <property type="term" value="F:3',5'-cyclic-nucleotide phosphodiesterase activity"/>
    <property type="evidence" value="ECO:0007669"/>
    <property type="project" value="UniProtKB-EC"/>
</dbReference>
<keyword evidence="3" id="KW-0408">Iron</keyword>
<dbReference type="InterPro" id="IPR029052">
    <property type="entry name" value="Metallo-depent_PP-like"/>
</dbReference>
<evidence type="ECO:0000256" key="1">
    <source>
        <dbReference type="ARBA" id="ARBA00022723"/>
    </source>
</evidence>
<dbReference type="InterPro" id="IPR050884">
    <property type="entry name" value="CNP_phosphodiesterase-III"/>
</dbReference>
<evidence type="ECO:0000256" key="4">
    <source>
        <dbReference type="ARBA" id="ARBA00025742"/>
    </source>
</evidence>
<reference evidence="6" key="1">
    <citation type="submission" date="2020-01" db="EMBL/GenBank/DDBJ databases">
        <authorList>
            <person name="Meier V. D."/>
            <person name="Meier V D."/>
        </authorList>
    </citation>
    <scope>NUCLEOTIDE SEQUENCE</scope>
    <source>
        <strain evidence="6">HLG_WM_MAG_09</strain>
    </source>
</reference>
<dbReference type="PANTHER" id="PTHR42988">
    <property type="entry name" value="PHOSPHOHYDROLASE"/>
    <property type="match status" value="1"/>
</dbReference>
<dbReference type="PANTHER" id="PTHR42988:SF2">
    <property type="entry name" value="CYCLIC NUCLEOTIDE PHOSPHODIESTERASE CBUA0032-RELATED"/>
    <property type="match status" value="1"/>
</dbReference>
<evidence type="ECO:0000256" key="3">
    <source>
        <dbReference type="ARBA" id="ARBA00023004"/>
    </source>
</evidence>
<protein>
    <submittedName>
        <fullName evidence="6">3',5'-cyclic-nucleotide phosphodiesterase (EC)</fullName>
        <ecNumber evidence="6">3.1.4.17</ecNumber>
    </submittedName>
</protein>